<feature type="repeat" description="Solcar" evidence="10">
    <location>
        <begin position="58"/>
        <end position="157"/>
    </location>
</feature>
<evidence type="ECO:0000256" key="6">
    <source>
        <dbReference type="ARBA" id="ARBA00022792"/>
    </source>
</evidence>
<protein>
    <recommendedName>
        <fullName evidence="15">Mitochondrial carrier protein</fullName>
    </recommendedName>
</protein>
<dbReference type="AlphaFoldDB" id="A0AAD5EE22"/>
<proteinExistence type="inferred from homology"/>
<dbReference type="PANTHER" id="PTHR45760:SF2">
    <property type="entry name" value="FI19922P1-RELATED"/>
    <property type="match status" value="1"/>
</dbReference>
<gene>
    <name evidence="13" type="ORF">K450DRAFT_233667</name>
</gene>
<reference evidence="13" key="1">
    <citation type="submission" date="2021-06" db="EMBL/GenBank/DDBJ databases">
        <authorList>
            <consortium name="DOE Joint Genome Institute"/>
            <person name="Mondo S.J."/>
            <person name="Amses K.R."/>
            <person name="Simmons D.R."/>
            <person name="Longcore J.E."/>
            <person name="Seto K."/>
            <person name="Alves G.H."/>
            <person name="Bonds A.E."/>
            <person name="Quandt C.A."/>
            <person name="Davis W.J."/>
            <person name="Chang Y."/>
            <person name="Letcher P.M."/>
            <person name="Powell M.J."/>
            <person name="Kuo A."/>
            <person name="Labutti K."/>
            <person name="Pangilinan J."/>
            <person name="Andreopoulos W."/>
            <person name="Tritt A."/>
            <person name="Riley R."/>
            <person name="Hundley H."/>
            <person name="Johnson J."/>
            <person name="Lipzen A."/>
            <person name="Barry K."/>
            <person name="Berbee M.L."/>
            <person name="Buchler N.E."/>
            <person name="Grigoriev I.V."/>
            <person name="Spatafora J.W."/>
            <person name="Stajich J.E."/>
            <person name="James T.Y."/>
        </authorList>
    </citation>
    <scope>NUCLEOTIDE SEQUENCE</scope>
    <source>
        <strain evidence="13">AG</strain>
    </source>
</reference>
<dbReference type="InterPro" id="IPR002067">
    <property type="entry name" value="MCP"/>
</dbReference>
<evidence type="ECO:0000256" key="2">
    <source>
        <dbReference type="ARBA" id="ARBA00006375"/>
    </source>
</evidence>
<evidence type="ECO:0000256" key="3">
    <source>
        <dbReference type="ARBA" id="ARBA00022448"/>
    </source>
</evidence>
<evidence type="ECO:0000313" key="13">
    <source>
        <dbReference type="EMBL" id="KAI8581216.1"/>
    </source>
</evidence>
<evidence type="ECO:0000256" key="1">
    <source>
        <dbReference type="ARBA" id="ARBA00004448"/>
    </source>
</evidence>
<evidence type="ECO:0000256" key="7">
    <source>
        <dbReference type="ARBA" id="ARBA00022989"/>
    </source>
</evidence>
<dbReference type="InterPro" id="IPR045315">
    <property type="entry name" value="Mtm1-like"/>
</dbReference>
<dbReference type="PRINTS" id="PR00926">
    <property type="entry name" value="MITOCARRIER"/>
</dbReference>
<evidence type="ECO:0000256" key="11">
    <source>
        <dbReference type="RuleBase" id="RU000488"/>
    </source>
</evidence>
<organism evidence="13 14">
    <name type="scientific">Umbelopsis ramanniana AG</name>
    <dbReference type="NCBI Taxonomy" id="1314678"/>
    <lineage>
        <taxon>Eukaryota</taxon>
        <taxon>Fungi</taxon>
        <taxon>Fungi incertae sedis</taxon>
        <taxon>Mucoromycota</taxon>
        <taxon>Mucoromycotina</taxon>
        <taxon>Umbelopsidomycetes</taxon>
        <taxon>Umbelopsidales</taxon>
        <taxon>Umbelopsidaceae</taxon>
        <taxon>Umbelopsis</taxon>
    </lineage>
</organism>
<keyword evidence="14" id="KW-1185">Reference proteome</keyword>
<accession>A0AAD5EE22</accession>
<evidence type="ECO:0008006" key="15">
    <source>
        <dbReference type="Google" id="ProtNLM"/>
    </source>
</evidence>
<dbReference type="PANTHER" id="PTHR45760">
    <property type="entry name" value="FI19922P1-RELATED"/>
    <property type="match status" value="1"/>
</dbReference>
<keyword evidence="7 12" id="KW-1133">Transmembrane helix</keyword>
<dbReference type="Gene3D" id="1.50.40.10">
    <property type="entry name" value="Mitochondrial carrier domain"/>
    <property type="match status" value="2"/>
</dbReference>
<feature type="repeat" description="Solcar" evidence="10">
    <location>
        <begin position="272"/>
        <end position="356"/>
    </location>
</feature>
<dbReference type="Proteomes" id="UP001206595">
    <property type="component" value="Unassembled WGS sequence"/>
</dbReference>
<dbReference type="EMBL" id="MU620907">
    <property type="protein sequence ID" value="KAI8581216.1"/>
    <property type="molecule type" value="Genomic_DNA"/>
</dbReference>
<feature type="transmembrane region" description="Helical" evidence="12">
    <location>
        <begin position="169"/>
        <end position="188"/>
    </location>
</feature>
<feature type="repeat" description="Solcar" evidence="10">
    <location>
        <begin position="165"/>
        <end position="254"/>
    </location>
</feature>
<comment type="caution">
    <text evidence="13">The sequence shown here is derived from an EMBL/GenBank/DDBJ whole genome shotgun (WGS) entry which is preliminary data.</text>
</comment>
<keyword evidence="3 11" id="KW-0813">Transport</keyword>
<evidence type="ECO:0000256" key="8">
    <source>
        <dbReference type="ARBA" id="ARBA00023128"/>
    </source>
</evidence>
<keyword evidence="4 10" id="KW-0812">Transmembrane</keyword>
<dbReference type="GO" id="GO:1990542">
    <property type="term" value="P:mitochondrial transmembrane transport"/>
    <property type="evidence" value="ECO:0007669"/>
    <property type="project" value="InterPro"/>
</dbReference>
<dbReference type="PROSITE" id="PS50920">
    <property type="entry name" value="SOLCAR"/>
    <property type="match status" value="3"/>
</dbReference>
<evidence type="ECO:0000256" key="12">
    <source>
        <dbReference type="SAM" id="Phobius"/>
    </source>
</evidence>
<comment type="subcellular location">
    <subcellularLocation>
        <location evidence="1">Mitochondrion inner membrane</location>
        <topology evidence="1">Multi-pass membrane protein</topology>
    </subcellularLocation>
</comment>
<dbReference type="RefSeq" id="XP_051446220.1">
    <property type="nucleotide sequence ID" value="XM_051587793.1"/>
</dbReference>
<keyword evidence="5" id="KW-0677">Repeat</keyword>
<keyword evidence="9 10" id="KW-0472">Membrane</keyword>
<dbReference type="GeneID" id="75913138"/>
<reference evidence="13" key="2">
    <citation type="journal article" date="2022" name="Proc. Natl. Acad. Sci. U.S.A.">
        <title>Diploid-dominant life cycles characterize the early evolution of Fungi.</title>
        <authorList>
            <person name="Amses K.R."/>
            <person name="Simmons D.R."/>
            <person name="Longcore J.E."/>
            <person name="Mondo S.J."/>
            <person name="Seto K."/>
            <person name="Jeronimo G.H."/>
            <person name="Bonds A.E."/>
            <person name="Quandt C.A."/>
            <person name="Davis W.J."/>
            <person name="Chang Y."/>
            <person name="Federici B.A."/>
            <person name="Kuo A."/>
            <person name="LaButti K."/>
            <person name="Pangilinan J."/>
            <person name="Andreopoulos W."/>
            <person name="Tritt A."/>
            <person name="Riley R."/>
            <person name="Hundley H."/>
            <person name="Johnson J."/>
            <person name="Lipzen A."/>
            <person name="Barry K."/>
            <person name="Lang B.F."/>
            <person name="Cuomo C.A."/>
            <person name="Buchler N.E."/>
            <person name="Grigoriev I.V."/>
            <person name="Spatafora J.W."/>
            <person name="Stajich J.E."/>
            <person name="James T.Y."/>
        </authorList>
    </citation>
    <scope>NUCLEOTIDE SEQUENCE</scope>
    <source>
        <strain evidence="13">AG</strain>
    </source>
</reference>
<sequence>MTDSIDTITEVESIEHDSQGKEPFRRFQRHTEGQHHNEDRRIMSEQDAQVQKRLTSSSERILSACAGALMTSLLVTPLDVVKTRLQSQEKCATGSIHFHHRSAEIGSKQLNGTLDGLYKIMRYEGVPSLWRGLSPALAMSIPATIIYFVGYDAVRDTTRQQVGEDSFLYQYSPLWAGGVARTFAAFFISPIELFRTRMQSVEGVKGFRSVFNGVQAMVQQHGPRSLWRGLVPTMWRDVPFSALYWMSYEKSRSILSANAALHQGASPEDAWREFKLSFASGAISGMVAAILTTPFDVVKTRLQVSSREERRMLFSIKEIYHLEGIRGLFRGCIPRLAKIAPSCAIMISSYEVGKTFFARKRAEELQNTLTIQQT</sequence>
<evidence type="ECO:0000256" key="10">
    <source>
        <dbReference type="PROSITE-ProRule" id="PRU00282"/>
    </source>
</evidence>
<evidence type="ECO:0000256" key="4">
    <source>
        <dbReference type="ARBA" id="ARBA00022692"/>
    </source>
</evidence>
<comment type="similarity">
    <text evidence="2 11">Belongs to the mitochondrial carrier (TC 2.A.29) family.</text>
</comment>
<feature type="transmembrane region" description="Helical" evidence="12">
    <location>
        <begin position="129"/>
        <end position="149"/>
    </location>
</feature>
<dbReference type="Pfam" id="PF00153">
    <property type="entry name" value="Mito_carr"/>
    <property type="match status" value="3"/>
</dbReference>
<dbReference type="GO" id="GO:0005743">
    <property type="term" value="C:mitochondrial inner membrane"/>
    <property type="evidence" value="ECO:0007669"/>
    <property type="project" value="UniProtKB-SubCell"/>
</dbReference>
<evidence type="ECO:0000256" key="9">
    <source>
        <dbReference type="ARBA" id="ARBA00023136"/>
    </source>
</evidence>
<keyword evidence="8" id="KW-0496">Mitochondrion</keyword>
<evidence type="ECO:0000313" key="14">
    <source>
        <dbReference type="Proteomes" id="UP001206595"/>
    </source>
</evidence>
<dbReference type="InterPro" id="IPR023395">
    <property type="entry name" value="MCP_dom_sf"/>
</dbReference>
<dbReference type="InterPro" id="IPR018108">
    <property type="entry name" value="MCP_transmembrane"/>
</dbReference>
<keyword evidence="6" id="KW-0999">Mitochondrion inner membrane</keyword>
<evidence type="ECO:0000256" key="5">
    <source>
        <dbReference type="ARBA" id="ARBA00022737"/>
    </source>
</evidence>
<name>A0AAD5EE22_UMBRA</name>
<dbReference type="SUPFAM" id="SSF103506">
    <property type="entry name" value="Mitochondrial carrier"/>
    <property type="match status" value="1"/>
</dbReference>